<dbReference type="RefSeq" id="WP_062216135.1">
    <property type="nucleotide sequence ID" value="NZ_CP012023.1"/>
</dbReference>
<dbReference type="PATRIC" id="fig|1397108.4.peg.959"/>
<protein>
    <submittedName>
        <fullName evidence="1">Methyl-accepting chemotaxis protein</fullName>
    </submittedName>
</protein>
<accession>A0A0P0A3C5</accession>
<dbReference type="STRING" id="1397108.IMCC12053_932"/>
<organism evidence="1 2">
    <name type="scientific">Celeribacter marinus</name>
    <dbReference type="NCBI Taxonomy" id="1397108"/>
    <lineage>
        <taxon>Bacteria</taxon>
        <taxon>Pseudomonadati</taxon>
        <taxon>Pseudomonadota</taxon>
        <taxon>Alphaproteobacteria</taxon>
        <taxon>Rhodobacterales</taxon>
        <taxon>Roseobacteraceae</taxon>
        <taxon>Celeribacter</taxon>
    </lineage>
</organism>
<keyword evidence="2" id="KW-1185">Reference proteome</keyword>
<dbReference type="Proteomes" id="UP000064920">
    <property type="component" value="Chromosome"/>
</dbReference>
<dbReference type="EMBL" id="CP012023">
    <property type="protein sequence ID" value="ALI54880.1"/>
    <property type="molecule type" value="Genomic_DNA"/>
</dbReference>
<evidence type="ECO:0000313" key="2">
    <source>
        <dbReference type="Proteomes" id="UP000064920"/>
    </source>
</evidence>
<reference evidence="1 2" key="1">
    <citation type="submission" date="2015-05" db="EMBL/GenBank/DDBJ databases">
        <authorList>
            <person name="Wang D.B."/>
            <person name="Wang M."/>
        </authorList>
    </citation>
    <scope>NUCLEOTIDE SEQUENCE [LARGE SCALE GENOMIC DNA]</scope>
    <source>
        <strain evidence="1 2">IMCC 12053</strain>
    </source>
</reference>
<sequence>MIFKALTLIGGMFGAIIVSQFPEFTQQYTQRLGGQVEALSVVIADFDRSAGRAEMSRDEALASMGGSVFMENRRLDIRRTIDRHVRLSADQIALRTATPLQRLTMPNRLTDTDLARATWADFVPAMPLSIAGMISGFVGFIGGYLVVAAVLRILLWPFRRRGKKEKGLTFTS</sequence>
<proteinExistence type="predicted"/>
<gene>
    <name evidence="1" type="ORF">IMCC12053_932</name>
</gene>
<dbReference type="AlphaFoldDB" id="A0A0P0A3C5"/>
<dbReference type="KEGG" id="cmar:IMCC12053_932"/>
<dbReference type="Pfam" id="PF11157">
    <property type="entry name" value="DUF2937"/>
    <property type="match status" value="1"/>
</dbReference>
<dbReference type="OrthoDB" id="193051at2"/>
<evidence type="ECO:0000313" key="1">
    <source>
        <dbReference type="EMBL" id="ALI54880.1"/>
    </source>
</evidence>
<dbReference type="InterPro" id="IPR022584">
    <property type="entry name" value="DUF2937"/>
</dbReference>
<name>A0A0P0A3C5_9RHOB</name>